<proteinExistence type="predicted"/>
<evidence type="ECO:0000256" key="5">
    <source>
        <dbReference type="ARBA" id="ARBA00022683"/>
    </source>
</evidence>
<dbReference type="InterPro" id="IPR003501">
    <property type="entry name" value="PTS_EIIB_2/3"/>
</dbReference>
<keyword evidence="3 9" id="KW-0762">Sugar transport</keyword>
<dbReference type="PANTHER" id="PTHR34581:SF2">
    <property type="entry name" value="PTS SYSTEM N,N'-DIACETYLCHITOBIOSE-SPECIFIC EIIB COMPONENT"/>
    <property type="match status" value="1"/>
</dbReference>
<keyword evidence="1" id="KW-0813">Transport</keyword>
<evidence type="ECO:0000256" key="4">
    <source>
        <dbReference type="ARBA" id="ARBA00022679"/>
    </source>
</evidence>
<reference evidence="9 10" key="1">
    <citation type="submission" date="2019-05" db="EMBL/GenBank/DDBJ databases">
        <title>Culicoidintestinum kansasii gen. nov., sp. nov. from the gastrointestinal tract of the biting midge, Culicoides sonorensis.</title>
        <authorList>
            <person name="Neupane S."/>
            <person name="Ghosh A."/>
            <person name="Gunther S."/>
            <person name="Martin K."/>
            <person name="Zurek L."/>
        </authorList>
    </citation>
    <scope>NUCLEOTIDE SEQUENCE [LARGE SCALE GENOMIC DNA]</scope>
    <source>
        <strain evidence="9 10">CS-1</strain>
    </source>
</reference>
<dbReference type="RefSeq" id="WP_138190401.1">
    <property type="nucleotide sequence ID" value="NZ_VBWP01000002.1"/>
</dbReference>
<keyword evidence="4" id="KW-0808">Transferase</keyword>
<dbReference type="GO" id="GO:0009401">
    <property type="term" value="P:phosphoenolpyruvate-dependent sugar phosphotransferase system"/>
    <property type="evidence" value="ECO:0007669"/>
    <property type="project" value="UniProtKB-KW"/>
</dbReference>
<dbReference type="Proteomes" id="UP000306912">
    <property type="component" value="Unassembled WGS sequence"/>
</dbReference>
<feature type="domain" description="PTS EIIB type-3" evidence="8">
    <location>
        <begin position="1"/>
        <end position="109"/>
    </location>
</feature>
<name>A0A5R8QG56_9FIRM</name>
<accession>A0A5R8QG56</accession>
<protein>
    <submittedName>
        <fullName evidence="9">PTS sugar transporter subunit IIB</fullName>
    </submittedName>
</protein>
<organism evidence="9 10">
    <name type="scientific">Culicoidibacter larvae</name>
    <dbReference type="NCBI Taxonomy" id="2579976"/>
    <lineage>
        <taxon>Bacteria</taxon>
        <taxon>Bacillati</taxon>
        <taxon>Bacillota</taxon>
        <taxon>Culicoidibacteria</taxon>
        <taxon>Culicoidibacterales</taxon>
        <taxon>Culicoidibacteraceae</taxon>
        <taxon>Culicoidibacter</taxon>
    </lineage>
</organism>
<keyword evidence="10" id="KW-1185">Reference proteome</keyword>
<keyword evidence="6" id="KW-0418">Kinase</keyword>
<dbReference type="GO" id="GO:0008982">
    <property type="term" value="F:protein-N(PI)-phosphohistidine-sugar phosphotransferase activity"/>
    <property type="evidence" value="ECO:0007669"/>
    <property type="project" value="InterPro"/>
</dbReference>
<evidence type="ECO:0000259" key="8">
    <source>
        <dbReference type="PROSITE" id="PS51100"/>
    </source>
</evidence>
<dbReference type="AlphaFoldDB" id="A0A5R8QG56"/>
<dbReference type="InterPro" id="IPR036095">
    <property type="entry name" value="PTS_EIIB-like_sf"/>
</dbReference>
<evidence type="ECO:0000256" key="6">
    <source>
        <dbReference type="ARBA" id="ARBA00022777"/>
    </source>
</evidence>
<dbReference type="InterPro" id="IPR013012">
    <property type="entry name" value="PTS_EIIB_3"/>
</dbReference>
<dbReference type="PANTHER" id="PTHR34581">
    <property type="entry name" value="PTS SYSTEM N,N'-DIACETYLCHITOBIOSE-SPECIFIC EIIB COMPONENT"/>
    <property type="match status" value="1"/>
</dbReference>
<sequence>MLRIVIMCGGGFSSSHLAARTSKELIQLNMDNEVQIDYYEHGTNKTKFADYDIVMCCPHLKMVIPTLIQETGLAERVPFYIIPPKMYGMISAKELVADAYEVVRRFKEQPLNPFSFPDEPNPLRITRHLAYVHTHK</sequence>
<dbReference type="InterPro" id="IPR051819">
    <property type="entry name" value="PTS_sugar-specific_EIIB"/>
</dbReference>
<keyword evidence="2" id="KW-0597">Phosphoprotein</keyword>
<evidence type="ECO:0000256" key="3">
    <source>
        <dbReference type="ARBA" id="ARBA00022597"/>
    </source>
</evidence>
<evidence type="ECO:0000256" key="7">
    <source>
        <dbReference type="PROSITE-ProRule" id="PRU00423"/>
    </source>
</evidence>
<dbReference type="InParanoid" id="A0A5R8QG56"/>
<gene>
    <name evidence="9" type="ORF">FEZ08_03875</name>
</gene>
<dbReference type="SUPFAM" id="SSF52794">
    <property type="entry name" value="PTS system IIB component-like"/>
    <property type="match status" value="1"/>
</dbReference>
<evidence type="ECO:0000256" key="1">
    <source>
        <dbReference type="ARBA" id="ARBA00022448"/>
    </source>
</evidence>
<dbReference type="Pfam" id="PF02302">
    <property type="entry name" value="PTS_IIB"/>
    <property type="match status" value="1"/>
</dbReference>
<feature type="modified residue" description="Phosphocysteine; by EIIA" evidence="7">
    <location>
        <position position="8"/>
    </location>
</feature>
<dbReference type="OrthoDB" id="9808134at2"/>
<dbReference type="PROSITE" id="PS51100">
    <property type="entry name" value="PTS_EIIB_TYPE_3"/>
    <property type="match status" value="1"/>
</dbReference>
<keyword evidence="5" id="KW-0598">Phosphotransferase system</keyword>
<dbReference type="Gene3D" id="3.40.50.2300">
    <property type="match status" value="1"/>
</dbReference>
<evidence type="ECO:0000313" key="9">
    <source>
        <dbReference type="EMBL" id="TLG76764.1"/>
    </source>
</evidence>
<evidence type="ECO:0000313" key="10">
    <source>
        <dbReference type="Proteomes" id="UP000306912"/>
    </source>
</evidence>
<dbReference type="GO" id="GO:0016301">
    <property type="term" value="F:kinase activity"/>
    <property type="evidence" value="ECO:0007669"/>
    <property type="project" value="UniProtKB-KW"/>
</dbReference>
<evidence type="ECO:0000256" key="2">
    <source>
        <dbReference type="ARBA" id="ARBA00022553"/>
    </source>
</evidence>
<comment type="caution">
    <text evidence="9">The sequence shown here is derived from an EMBL/GenBank/DDBJ whole genome shotgun (WGS) entry which is preliminary data.</text>
</comment>
<dbReference type="EMBL" id="VBWP01000002">
    <property type="protein sequence ID" value="TLG76764.1"/>
    <property type="molecule type" value="Genomic_DNA"/>
</dbReference>